<feature type="compositionally biased region" description="Polar residues" evidence="1">
    <location>
        <begin position="273"/>
        <end position="294"/>
    </location>
</feature>
<dbReference type="EMBL" id="JACHGG010000001">
    <property type="protein sequence ID" value="MBB6057507.1"/>
    <property type="molecule type" value="Genomic_DNA"/>
</dbReference>
<keyword evidence="3" id="KW-1185">Reference proteome</keyword>
<dbReference type="Proteomes" id="UP000532746">
    <property type="component" value="Unassembled WGS sequence"/>
</dbReference>
<protein>
    <submittedName>
        <fullName evidence="2">Uncharacterized protein</fullName>
    </submittedName>
</protein>
<comment type="caution">
    <text evidence="2">The sequence shown here is derived from an EMBL/GenBank/DDBJ whole genome shotgun (WGS) entry which is preliminary data.</text>
</comment>
<reference evidence="2 3" key="1">
    <citation type="submission" date="2020-08" db="EMBL/GenBank/DDBJ databases">
        <title>Genomic Encyclopedia of Type Strains, Phase IV (KMG-IV): sequencing the most valuable type-strain genomes for metagenomic binning, comparative biology and taxonomic classification.</title>
        <authorList>
            <person name="Goeker M."/>
        </authorList>
    </citation>
    <scope>NUCLEOTIDE SEQUENCE [LARGE SCALE GENOMIC DNA]</scope>
    <source>
        <strain evidence="2 3">DSM 26718</strain>
    </source>
</reference>
<dbReference type="RefSeq" id="WP_183402243.1">
    <property type="nucleotide sequence ID" value="NZ_JACHGG010000001.1"/>
</dbReference>
<feature type="region of interest" description="Disordered" evidence="1">
    <location>
        <begin position="1"/>
        <end position="325"/>
    </location>
</feature>
<feature type="compositionally biased region" description="Low complexity" evidence="1">
    <location>
        <begin position="1"/>
        <end position="48"/>
    </location>
</feature>
<feature type="compositionally biased region" description="Basic and acidic residues" evidence="1">
    <location>
        <begin position="198"/>
        <end position="207"/>
    </location>
</feature>
<sequence>MTDSTSPGPTTSASASAAGGSQPQQPAAVPTGGPANSAQAQPPSQPAAEPHELQAPANTTGQQPFAHDANHEQNEVAGASRGEFGRQSDQGITQGGYGAELSRGGATYAGTLDTPAATTGYIGEREQRPAGFEDAGNGSYGTQPVGGTAPAGSAVGAQFANDNAAPQGPDSGFADNYGTSSLGGTRAGSSQPDATQRNQREDYRPSHPDGGPEGQRTGVAATNTSQGTDEADATPTAGSRSGYEAANSPDAQGSEKTGFGSRGGSYNDEYDAATNSGDQTDSSPSRGDYSQENAARNYGGASDDRTSSDRRPDYGPMPGRPGSPE</sequence>
<feature type="compositionally biased region" description="Polar residues" evidence="1">
    <location>
        <begin position="177"/>
        <end position="197"/>
    </location>
</feature>
<gene>
    <name evidence="2" type="ORF">HNQ93_000337</name>
</gene>
<dbReference type="AlphaFoldDB" id="A0A7W9SX38"/>
<evidence type="ECO:0000256" key="1">
    <source>
        <dbReference type="SAM" id="MobiDB-lite"/>
    </source>
</evidence>
<feature type="compositionally biased region" description="Basic and acidic residues" evidence="1">
    <location>
        <begin position="302"/>
        <end position="313"/>
    </location>
</feature>
<organism evidence="2 3">
    <name type="scientific">Hymenobacter luteus</name>
    <dbReference type="NCBI Taxonomy" id="1411122"/>
    <lineage>
        <taxon>Bacteria</taxon>
        <taxon>Pseudomonadati</taxon>
        <taxon>Bacteroidota</taxon>
        <taxon>Cytophagia</taxon>
        <taxon>Cytophagales</taxon>
        <taxon>Hymenobacteraceae</taxon>
        <taxon>Hymenobacter</taxon>
    </lineage>
</organism>
<evidence type="ECO:0000313" key="2">
    <source>
        <dbReference type="EMBL" id="MBB6057507.1"/>
    </source>
</evidence>
<accession>A0A7W9SX38</accession>
<name>A0A7W9SX38_9BACT</name>
<proteinExistence type="predicted"/>
<evidence type="ECO:0000313" key="3">
    <source>
        <dbReference type="Proteomes" id="UP000532746"/>
    </source>
</evidence>